<name>A0A811TYI2_CERCA</name>
<dbReference type="AlphaFoldDB" id="A0A811TYI2"/>
<dbReference type="Proteomes" id="UP000606786">
    <property type="component" value="Unassembled WGS sequence"/>
</dbReference>
<keyword evidence="1" id="KW-0732">Signal</keyword>
<proteinExistence type="predicted"/>
<keyword evidence="3" id="KW-1185">Reference proteome</keyword>
<organism evidence="2 3">
    <name type="scientific">Ceratitis capitata</name>
    <name type="common">Mediterranean fruit fly</name>
    <name type="synonym">Tephritis capitata</name>
    <dbReference type="NCBI Taxonomy" id="7213"/>
    <lineage>
        <taxon>Eukaryota</taxon>
        <taxon>Metazoa</taxon>
        <taxon>Ecdysozoa</taxon>
        <taxon>Arthropoda</taxon>
        <taxon>Hexapoda</taxon>
        <taxon>Insecta</taxon>
        <taxon>Pterygota</taxon>
        <taxon>Neoptera</taxon>
        <taxon>Endopterygota</taxon>
        <taxon>Diptera</taxon>
        <taxon>Brachycera</taxon>
        <taxon>Muscomorpha</taxon>
        <taxon>Tephritoidea</taxon>
        <taxon>Tephritidae</taxon>
        <taxon>Ceratitis</taxon>
        <taxon>Ceratitis</taxon>
    </lineage>
</organism>
<evidence type="ECO:0000313" key="2">
    <source>
        <dbReference type="EMBL" id="CAD6991208.1"/>
    </source>
</evidence>
<protein>
    <submittedName>
        <fullName evidence="2">(Mediterranean fruit fly) hypothetical protein</fullName>
    </submittedName>
</protein>
<evidence type="ECO:0000313" key="3">
    <source>
        <dbReference type="Proteomes" id="UP000606786"/>
    </source>
</evidence>
<dbReference type="EMBL" id="CAJHJT010000001">
    <property type="protein sequence ID" value="CAD6991208.1"/>
    <property type="molecule type" value="Genomic_DNA"/>
</dbReference>
<accession>A0A811TYI2</accession>
<reference evidence="2" key="1">
    <citation type="submission" date="2020-11" db="EMBL/GenBank/DDBJ databases">
        <authorList>
            <person name="Whitehead M."/>
        </authorList>
    </citation>
    <scope>NUCLEOTIDE SEQUENCE</scope>
    <source>
        <strain evidence="2">EGII</strain>
    </source>
</reference>
<gene>
    <name evidence="2" type="ORF">CCAP1982_LOCUS146</name>
</gene>
<feature type="chain" id="PRO_5033053350" evidence="1">
    <location>
        <begin position="31"/>
        <end position="103"/>
    </location>
</feature>
<comment type="caution">
    <text evidence="2">The sequence shown here is derived from an EMBL/GenBank/DDBJ whole genome shotgun (WGS) entry which is preliminary data.</text>
</comment>
<evidence type="ECO:0000256" key="1">
    <source>
        <dbReference type="SAM" id="SignalP"/>
    </source>
</evidence>
<feature type="signal peptide" evidence="1">
    <location>
        <begin position="1"/>
        <end position="30"/>
    </location>
</feature>
<sequence>MKHVLSRAGTKCECLLVTILLRCLPTPQIAAPTIELFTTTTTTSLPTTKQTNSHQQHYYVPTATFDYVPNSTTWTRRGITEASRNKLTRFHNFSNLKPRKNIH</sequence>